<dbReference type="EMBL" id="CAXITT010000907">
    <property type="protein sequence ID" value="CAL1547144.1"/>
    <property type="molecule type" value="Genomic_DNA"/>
</dbReference>
<evidence type="ECO:0000313" key="1">
    <source>
        <dbReference type="EMBL" id="CAL1547144.1"/>
    </source>
</evidence>
<evidence type="ECO:0000313" key="2">
    <source>
        <dbReference type="Proteomes" id="UP001497497"/>
    </source>
</evidence>
<protein>
    <submittedName>
        <fullName evidence="1">Uncharacterized protein</fullName>
    </submittedName>
</protein>
<sequence>MCSARVVTSVGLMTRMSQWLNFGLLVAYLASVGTCRAHSFCHYACDVPQQQTEEVSQLFQVMCGCLNENMPPKYDLLLDMGPDDKYLSVQPFAATTQKPPPSTTDICDLLCSIQIGGDACLCGNPSLPGK</sequence>
<organism evidence="1 2">
    <name type="scientific">Lymnaea stagnalis</name>
    <name type="common">Great pond snail</name>
    <name type="synonym">Helix stagnalis</name>
    <dbReference type="NCBI Taxonomy" id="6523"/>
    <lineage>
        <taxon>Eukaryota</taxon>
        <taxon>Metazoa</taxon>
        <taxon>Spiralia</taxon>
        <taxon>Lophotrochozoa</taxon>
        <taxon>Mollusca</taxon>
        <taxon>Gastropoda</taxon>
        <taxon>Heterobranchia</taxon>
        <taxon>Euthyneura</taxon>
        <taxon>Panpulmonata</taxon>
        <taxon>Hygrophila</taxon>
        <taxon>Lymnaeoidea</taxon>
        <taxon>Lymnaeidae</taxon>
        <taxon>Lymnaea</taxon>
    </lineage>
</organism>
<name>A0AAV2IN95_LYMST</name>
<dbReference type="AlphaFoldDB" id="A0AAV2IN95"/>
<reference evidence="1 2" key="1">
    <citation type="submission" date="2024-04" db="EMBL/GenBank/DDBJ databases">
        <authorList>
            <consortium name="Genoscope - CEA"/>
            <person name="William W."/>
        </authorList>
    </citation>
    <scope>NUCLEOTIDE SEQUENCE [LARGE SCALE GENOMIC DNA]</scope>
</reference>
<proteinExistence type="predicted"/>
<keyword evidence="2" id="KW-1185">Reference proteome</keyword>
<gene>
    <name evidence="1" type="ORF">GSLYS_00020469001</name>
</gene>
<accession>A0AAV2IN95</accession>
<comment type="caution">
    <text evidence="1">The sequence shown here is derived from an EMBL/GenBank/DDBJ whole genome shotgun (WGS) entry which is preliminary data.</text>
</comment>
<dbReference type="Proteomes" id="UP001497497">
    <property type="component" value="Unassembled WGS sequence"/>
</dbReference>